<evidence type="ECO:0000256" key="3">
    <source>
        <dbReference type="ARBA" id="ARBA00022598"/>
    </source>
</evidence>
<dbReference type="Proteomes" id="UP001187531">
    <property type="component" value="Unassembled WGS sequence"/>
</dbReference>
<protein>
    <submittedName>
        <fullName evidence="7">Uncharacterized protein</fullName>
    </submittedName>
</protein>
<keyword evidence="4" id="KW-0576">Peroxisome</keyword>
<evidence type="ECO:0000259" key="6">
    <source>
        <dbReference type="Pfam" id="PF13193"/>
    </source>
</evidence>
<dbReference type="PANTHER" id="PTHR24096:SF149">
    <property type="entry name" value="AMP-BINDING DOMAIN-CONTAINING PROTEIN-RELATED"/>
    <property type="match status" value="1"/>
</dbReference>
<reference evidence="7" key="1">
    <citation type="submission" date="2023-07" db="EMBL/GenBank/DDBJ databases">
        <title>Chromosome-level genome assembly of Artemia franciscana.</title>
        <authorList>
            <person name="Jo E."/>
        </authorList>
    </citation>
    <scope>NUCLEOTIDE SEQUENCE</scope>
    <source>
        <tissue evidence="7">Whole body</tissue>
    </source>
</reference>
<dbReference type="PROSITE" id="PS00455">
    <property type="entry name" value="AMP_BINDING"/>
    <property type="match status" value="1"/>
</dbReference>
<evidence type="ECO:0000256" key="1">
    <source>
        <dbReference type="ARBA" id="ARBA00004275"/>
    </source>
</evidence>
<dbReference type="AlphaFoldDB" id="A0AA88HFP2"/>
<gene>
    <name evidence="7" type="ORF">QYM36_012330</name>
</gene>
<dbReference type="PANTHER" id="PTHR24096">
    <property type="entry name" value="LONG-CHAIN-FATTY-ACID--COA LIGASE"/>
    <property type="match status" value="1"/>
</dbReference>
<dbReference type="InterPro" id="IPR025110">
    <property type="entry name" value="AMP-bd_C"/>
</dbReference>
<evidence type="ECO:0000313" key="8">
    <source>
        <dbReference type="Proteomes" id="UP001187531"/>
    </source>
</evidence>
<comment type="subcellular location">
    <subcellularLocation>
        <location evidence="1">Peroxisome</location>
    </subcellularLocation>
</comment>
<dbReference type="GO" id="GO:0016405">
    <property type="term" value="F:CoA-ligase activity"/>
    <property type="evidence" value="ECO:0007669"/>
    <property type="project" value="TreeGrafter"/>
</dbReference>
<comment type="similarity">
    <text evidence="2">Belongs to the ATP-dependent AMP-binding enzyme family.</text>
</comment>
<keyword evidence="3" id="KW-0436">Ligase</keyword>
<dbReference type="Gene3D" id="3.40.50.12780">
    <property type="entry name" value="N-terminal domain of ligase-like"/>
    <property type="match status" value="1"/>
</dbReference>
<dbReference type="Pfam" id="PF00501">
    <property type="entry name" value="AMP-binding"/>
    <property type="match status" value="1"/>
</dbReference>
<sequence length="540" mass="59151">MSKILKSPWNRNSDEIPLIPLHEFFFENVINSLSKHGDSTWITDTTTGNSLKYSEVVSPAKKIASALSKLGFGKGDILCQYSFNTPEYFLPLLAAWTCGGGVTTAPGFLPKEILALQIKDSSPKVIVCDPMTLSNAKEAAKIAGISPTFVTISQIEGHLSLADLLDNDGKECPKDVAINVKEDVVFIPYTSGTTGVPKGVIFTHYNLVSGLMTLKRPASPHQRKLILTSMYHHGGLTMALTGCYSRQDFLFIGRFSEEALFKSIHEYKPIAMATLPAMLISMVKNPLSAKYDLSSLQVVLFGGGIMSAAMESDIKKRLPNLKSAVQGYGMTEIGYISVTSPYSKNEEAICVDTCIELQTDRPGTLGYPLPYIEMKVIDLKTGEDLGPNEDGELCLRGPQLAKGYLNRPDATKSTFVDGWLRTGDLGYYDNEGYIYFKERIKELITYKNHNVIPSVLEFMLLSHPDVQDAAVAGVPDDKDGALPTGFVVIKEGSSTTALELIDFVKGLSKNDFEQLAGGVKFVGKIPRNEMGKVQRRQLTN</sequence>
<dbReference type="InterPro" id="IPR045851">
    <property type="entry name" value="AMP-bd_C_sf"/>
</dbReference>
<dbReference type="Pfam" id="PF13193">
    <property type="entry name" value="AMP-binding_C"/>
    <property type="match status" value="1"/>
</dbReference>
<dbReference type="InterPro" id="IPR000873">
    <property type="entry name" value="AMP-dep_synth/lig_dom"/>
</dbReference>
<dbReference type="Gene3D" id="3.30.300.30">
    <property type="match status" value="1"/>
</dbReference>
<dbReference type="GO" id="GO:0005777">
    <property type="term" value="C:peroxisome"/>
    <property type="evidence" value="ECO:0007669"/>
    <property type="project" value="UniProtKB-SubCell"/>
</dbReference>
<accession>A0AA88HFP2</accession>
<evidence type="ECO:0000256" key="2">
    <source>
        <dbReference type="ARBA" id="ARBA00006432"/>
    </source>
</evidence>
<proteinExistence type="inferred from homology"/>
<organism evidence="7 8">
    <name type="scientific">Artemia franciscana</name>
    <name type="common">Brine shrimp</name>
    <name type="synonym">Artemia sanfranciscana</name>
    <dbReference type="NCBI Taxonomy" id="6661"/>
    <lineage>
        <taxon>Eukaryota</taxon>
        <taxon>Metazoa</taxon>
        <taxon>Ecdysozoa</taxon>
        <taxon>Arthropoda</taxon>
        <taxon>Crustacea</taxon>
        <taxon>Branchiopoda</taxon>
        <taxon>Anostraca</taxon>
        <taxon>Artemiidae</taxon>
        <taxon>Artemia</taxon>
    </lineage>
</organism>
<evidence type="ECO:0000313" key="7">
    <source>
        <dbReference type="EMBL" id="KAK2711115.1"/>
    </source>
</evidence>
<feature type="domain" description="AMP-binding enzyme C-terminal" evidence="6">
    <location>
        <begin position="457"/>
        <end position="532"/>
    </location>
</feature>
<name>A0AA88HFP2_ARTSF</name>
<comment type="caution">
    <text evidence="7">The sequence shown here is derived from an EMBL/GenBank/DDBJ whole genome shotgun (WGS) entry which is preliminary data.</text>
</comment>
<feature type="domain" description="AMP-dependent synthetase/ligase" evidence="5">
    <location>
        <begin position="34"/>
        <end position="405"/>
    </location>
</feature>
<evidence type="ECO:0000259" key="5">
    <source>
        <dbReference type="Pfam" id="PF00501"/>
    </source>
</evidence>
<dbReference type="SUPFAM" id="SSF56801">
    <property type="entry name" value="Acetyl-CoA synthetase-like"/>
    <property type="match status" value="1"/>
</dbReference>
<dbReference type="InterPro" id="IPR042099">
    <property type="entry name" value="ANL_N_sf"/>
</dbReference>
<dbReference type="InterPro" id="IPR020845">
    <property type="entry name" value="AMP-binding_CS"/>
</dbReference>
<evidence type="ECO:0000256" key="4">
    <source>
        <dbReference type="ARBA" id="ARBA00023140"/>
    </source>
</evidence>
<keyword evidence="8" id="KW-1185">Reference proteome</keyword>
<dbReference type="EMBL" id="JAVRJZ010000016">
    <property type="protein sequence ID" value="KAK2711115.1"/>
    <property type="molecule type" value="Genomic_DNA"/>
</dbReference>